<protein>
    <submittedName>
        <fullName evidence="2">Uncharacterized protein</fullName>
    </submittedName>
</protein>
<evidence type="ECO:0000313" key="1">
    <source>
        <dbReference type="Proteomes" id="UP000093561"/>
    </source>
</evidence>
<reference evidence="1" key="2">
    <citation type="journal article" date="2016" name="Mol. Ecol.">
        <title>Population genomics of the filarial nematode parasite Wuchereria bancrofti from mosquitoes.</title>
        <authorList>
            <person name="Small S.T."/>
            <person name="Reimer L.J."/>
            <person name="Tisch D.J."/>
            <person name="King C.L."/>
            <person name="Christensen B.M."/>
            <person name="Siba P.M."/>
            <person name="Kazura J.W."/>
            <person name="Serre D."/>
            <person name="Zimmerman P.A."/>
        </authorList>
    </citation>
    <scope>NUCLEOTIDE SEQUENCE</scope>
    <source>
        <strain evidence="1">pt0022</strain>
    </source>
</reference>
<proteinExistence type="predicted"/>
<reference evidence="1" key="1">
    <citation type="submission" date="2015-03" db="EMBL/GenBank/DDBJ databases">
        <title>Wuchereria bancrofti Genome Sequencing Papua New Guinea Strain.</title>
        <authorList>
            <person name="Small S.T."/>
            <person name="Serre D."/>
            <person name="Zimmerman P.A."/>
        </authorList>
    </citation>
    <scope>NUCLEOTIDE SEQUENCE [LARGE SCALE GENOMIC DNA]</scope>
    <source>
        <strain evidence="1">pt0022</strain>
    </source>
</reference>
<dbReference type="Proteomes" id="UP000093561">
    <property type="component" value="Unassembled WGS sequence"/>
</dbReference>
<organism evidence="1 2">
    <name type="scientific">Wuchereria bancrofti</name>
    <dbReference type="NCBI Taxonomy" id="6293"/>
    <lineage>
        <taxon>Eukaryota</taxon>
        <taxon>Metazoa</taxon>
        <taxon>Ecdysozoa</taxon>
        <taxon>Nematoda</taxon>
        <taxon>Chromadorea</taxon>
        <taxon>Rhabditida</taxon>
        <taxon>Spirurina</taxon>
        <taxon>Spiruromorpha</taxon>
        <taxon>Filarioidea</taxon>
        <taxon>Onchocercidae</taxon>
        <taxon>Wuchereria</taxon>
    </lineage>
</organism>
<name>A0AAF5RU04_WUCBA</name>
<accession>A0AAF5RU04</accession>
<sequence>MLKIDNLKLSSTVKIFTVEDNFQIQELLSKKRIAHQVQPANPLSCKESNFLSCNSVWMVRRLRFTALFSAQMRRSLLVDKYFILNR</sequence>
<reference evidence="2" key="3">
    <citation type="submission" date="2024-02" db="UniProtKB">
        <authorList>
            <consortium name="WormBaseParasite"/>
        </authorList>
    </citation>
    <scope>IDENTIFICATION</scope>
    <source>
        <strain evidence="2">pt0022</strain>
    </source>
</reference>
<dbReference type="WBParaSite" id="mrna-Wban_02340">
    <property type="protein sequence ID" value="mrna-Wban_02340"/>
    <property type="gene ID" value="Wban_02340"/>
</dbReference>
<dbReference type="AlphaFoldDB" id="A0AAF5RU04"/>
<evidence type="ECO:0000313" key="2">
    <source>
        <dbReference type="WBParaSite" id="mrna-Wban_02340"/>
    </source>
</evidence>